<dbReference type="KEGG" id="cme:CYME_CMF150C"/>
<dbReference type="GO" id="GO:0007165">
    <property type="term" value="P:signal transduction"/>
    <property type="evidence" value="ECO:0007669"/>
    <property type="project" value="InterPro"/>
</dbReference>
<evidence type="ECO:0000313" key="3">
    <source>
        <dbReference type="Proteomes" id="UP000007014"/>
    </source>
</evidence>
<reference evidence="2 3" key="2">
    <citation type="journal article" date="2007" name="BMC Biol.">
        <title>A 100%-complete sequence reveals unusually simple genomic features in the hot-spring red alga Cyanidioschyzon merolae.</title>
        <authorList>
            <person name="Nozaki H."/>
            <person name="Takano H."/>
            <person name="Misumi O."/>
            <person name="Terasawa K."/>
            <person name="Matsuzaki M."/>
            <person name="Maruyama S."/>
            <person name="Nishida K."/>
            <person name="Yagisawa F."/>
            <person name="Yoshida Y."/>
            <person name="Fujiwara T."/>
            <person name="Takio S."/>
            <person name="Tamura K."/>
            <person name="Chung S.J."/>
            <person name="Nakamura S."/>
            <person name="Kuroiwa H."/>
            <person name="Tanaka K."/>
            <person name="Sato N."/>
            <person name="Kuroiwa T."/>
        </authorList>
    </citation>
    <scope>NUCLEOTIDE SEQUENCE [LARGE SCALE GENOMIC DNA]</scope>
    <source>
        <strain evidence="2 3">10D</strain>
    </source>
</reference>
<dbReference type="Gene3D" id="1.25.10.10">
    <property type="entry name" value="Leucine-rich Repeat Variant"/>
    <property type="match status" value="1"/>
</dbReference>
<feature type="compositionally biased region" description="Basic and acidic residues" evidence="1">
    <location>
        <begin position="749"/>
        <end position="762"/>
    </location>
</feature>
<dbReference type="GeneID" id="16992989"/>
<dbReference type="FunFam" id="1.25.10.10:FF:000331">
    <property type="entry name" value="Phosphoprotein phosphatase, putative"/>
    <property type="match status" value="1"/>
</dbReference>
<dbReference type="EMBL" id="AP006488">
    <property type="protein sequence ID" value="BAM79510.1"/>
    <property type="molecule type" value="Genomic_DNA"/>
</dbReference>
<feature type="region of interest" description="Disordered" evidence="1">
    <location>
        <begin position="1"/>
        <end position="231"/>
    </location>
</feature>
<protein>
    <submittedName>
        <fullName evidence="2">B regulatory subunit of protein phosphatase 2A</fullName>
    </submittedName>
</protein>
<dbReference type="InterPro" id="IPR016024">
    <property type="entry name" value="ARM-type_fold"/>
</dbReference>
<dbReference type="OrthoDB" id="10264446at2759"/>
<reference evidence="2 3" key="1">
    <citation type="journal article" date="2004" name="Nature">
        <title>Genome sequence of the ultrasmall unicellular red alga Cyanidioschyzon merolae 10D.</title>
        <authorList>
            <person name="Matsuzaki M."/>
            <person name="Misumi O."/>
            <person name="Shin-i T."/>
            <person name="Maruyama S."/>
            <person name="Takahara M."/>
            <person name="Miyagishima S."/>
            <person name="Mori T."/>
            <person name="Nishida K."/>
            <person name="Yagisawa F."/>
            <person name="Nishida K."/>
            <person name="Yoshida Y."/>
            <person name="Nishimura Y."/>
            <person name="Nakao S."/>
            <person name="Kobayashi T."/>
            <person name="Momoyama Y."/>
            <person name="Higashiyama T."/>
            <person name="Minoda A."/>
            <person name="Sano M."/>
            <person name="Nomoto H."/>
            <person name="Oishi K."/>
            <person name="Hayashi H."/>
            <person name="Ohta F."/>
            <person name="Nishizaka S."/>
            <person name="Haga S."/>
            <person name="Miura S."/>
            <person name="Morishita T."/>
            <person name="Kabeya Y."/>
            <person name="Terasawa K."/>
            <person name="Suzuki Y."/>
            <person name="Ishii Y."/>
            <person name="Asakawa S."/>
            <person name="Takano H."/>
            <person name="Ohta N."/>
            <person name="Kuroiwa H."/>
            <person name="Tanaka K."/>
            <person name="Shimizu N."/>
            <person name="Sugano S."/>
            <person name="Sato N."/>
            <person name="Nozaki H."/>
            <person name="Ogasawara N."/>
            <person name="Kohara Y."/>
            <person name="Kuroiwa T."/>
        </authorList>
    </citation>
    <scope>NUCLEOTIDE SEQUENCE [LARGE SCALE GENOMIC DNA]</scope>
    <source>
        <strain evidence="2 3">10D</strain>
    </source>
</reference>
<keyword evidence="3" id="KW-1185">Reference proteome</keyword>
<dbReference type="PANTHER" id="PTHR10257">
    <property type="entry name" value="SERINE/THREONINE PROTEIN PHOSPHATASE 2A PP2A REGULATORY SUBUNIT B"/>
    <property type="match status" value="1"/>
</dbReference>
<dbReference type="AlphaFoldDB" id="M1V4M3"/>
<dbReference type="Pfam" id="PF01603">
    <property type="entry name" value="B56"/>
    <property type="match status" value="1"/>
</dbReference>
<feature type="compositionally biased region" description="Low complexity" evidence="1">
    <location>
        <begin position="164"/>
        <end position="184"/>
    </location>
</feature>
<dbReference type="RefSeq" id="XP_005535796.1">
    <property type="nucleotide sequence ID" value="XM_005535739.1"/>
</dbReference>
<gene>
    <name evidence="2" type="ORF">CYME_CMF150C</name>
</gene>
<feature type="compositionally biased region" description="Low complexity" evidence="1">
    <location>
        <begin position="34"/>
        <end position="59"/>
    </location>
</feature>
<name>M1V4M3_CYAM1</name>
<dbReference type="GO" id="GO:0000159">
    <property type="term" value="C:protein phosphatase type 2A complex"/>
    <property type="evidence" value="ECO:0007669"/>
    <property type="project" value="InterPro"/>
</dbReference>
<dbReference type="SUPFAM" id="SSF48371">
    <property type="entry name" value="ARM repeat"/>
    <property type="match status" value="1"/>
</dbReference>
<evidence type="ECO:0000256" key="1">
    <source>
        <dbReference type="SAM" id="MobiDB-lite"/>
    </source>
</evidence>
<dbReference type="InterPro" id="IPR011989">
    <property type="entry name" value="ARM-like"/>
</dbReference>
<feature type="region of interest" description="Disordered" evidence="1">
    <location>
        <begin position="629"/>
        <end position="773"/>
    </location>
</feature>
<feature type="compositionally biased region" description="Polar residues" evidence="1">
    <location>
        <begin position="714"/>
        <end position="734"/>
    </location>
</feature>
<dbReference type="InterPro" id="IPR002554">
    <property type="entry name" value="PP2A_B56"/>
</dbReference>
<dbReference type="PANTHER" id="PTHR10257:SF3">
    <property type="entry name" value="SERINE_THREONINE-PROTEIN PHOSPHATASE 2A 56 KDA REGULATORY SUBUNIT GAMMA ISOFORM"/>
    <property type="match status" value="1"/>
</dbReference>
<accession>M1V4M3</accession>
<feature type="compositionally biased region" description="Basic and acidic residues" evidence="1">
    <location>
        <begin position="629"/>
        <end position="647"/>
    </location>
</feature>
<dbReference type="eggNOG" id="KOG2085">
    <property type="taxonomic scope" value="Eukaryota"/>
</dbReference>
<evidence type="ECO:0000313" key="2">
    <source>
        <dbReference type="EMBL" id="BAM79510.1"/>
    </source>
</evidence>
<dbReference type="STRING" id="280699.M1V4M3"/>
<dbReference type="GO" id="GO:0019888">
    <property type="term" value="F:protein phosphatase regulator activity"/>
    <property type="evidence" value="ECO:0007669"/>
    <property type="project" value="InterPro"/>
</dbReference>
<sequence>MQAPKTGIWEGHAEREPTPTQQGMDSERSRAESAVRSAPVAIPRRGAQSTGGRSASTSSGGSGSTGSRNFEDVMPEDLRPSSPKTAHDWPRAMSPRGPAFLAFRNTAGNDSREVPQAESNGARDTTEAAVLEIDEQIDSRPTAPSSPPPPASTLHVQQRMPPDASVHPAVAAAAAAAASSSNSPRTQPTNAGSIGLSGSLNTDLLTSARSGTPGSWDARRSPSPTPEPTSVFYGLPALSEVQNPRARRELLCRKLHLCCEIYDFMDPTKDIVDKEGKRIALIEIADALSNMKGILTDEVCAALVEMITKNLFRTLHMSPPTAPEAILAGELEEDEPTLEPAWPHLHVVYEILLRFVTSPDLDPRTARRYIDQKFLLGLLDLFDSEDPRERDYLKMILHRIYGKFMPLRPFIRRSIANVFFYFVFESERHNGIAELLEILGSIINGFALPLKEEHKNFLRKALIPLHIPRTVALYHQQLVYCMTQFVEKYPPLAVDILRGLLRYWPLTNSQKEVLFLAELEEIIEQTHPREFSIVLEDLFRRIAKCMQSPHFQVAERTLFLWNNEYLVSLILQYRERVFPIVFGALVHNERNHWNPTVTNLTCNVRKLMIEMDLPLFERCARLHERLHAQKADAERDDDGKRHPDGDNMPHMSVVNAPMAVPGSRGASKLPLTEPIPIQSTGNAAGARRRTPRTLGAPDAPETLRASCVDPGEHLSSSATGTGAHQEESWSTNGASEDPSDETLYARSSSTRERMLVKPRETTTFESYRGQAGQDFVAKMHAMDLGHEKH</sequence>
<organism evidence="2 3">
    <name type="scientific">Cyanidioschyzon merolae (strain NIES-3377 / 10D)</name>
    <name type="common">Unicellular red alga</name>
    <dbReference type="NCBI Taxonomy" id="280699"/>
    <lineage>
        <taxon>Eukaryota</taxon>
        <taxon>Rhodophyta</taxon>
        <taxon>Bangiophyceae</taxon>
        <taxon>Cyanidiales</taxon>
        <taxon>Cyanidiaceae</taxon>
        <taxon>Cyanidioschyzon</taxon>
    </lineage>
</organism>
<dbReference type="Proteomes" id="UP000007014">
    <property type="component" value="Chromosome 6"/>
</dbReference>
<feature type="compositionally biased region" description="Polar residues" evidence="1">
    <location>
        <begin position="185"/>
        <end position="213"/>
    </location>
</feature>
<dbReference type="HOGENOM" id="CLU_355796_0_0_1"/>
<dbReference type="Gramene" id="CMF150CT">
    <property type="protein sequence ID" value="CMF150CT"/>
    <property type="gene ID" value="CMF150C"/>
</dbReference>
<proteinExistence type="predicted"/>